<evidence type="ECO:0000313" key="2">
    <source>
        <dbReference type="Proteomes" id="UP000054217"/>
    </source>
</evidence>
<evidence type="ECO:0000313" key="1">
    <source>
        <dbReference type="EMBL" id="KIO12227.1"/>
    </source>
</evidence>
<gene>
    <name evidence="1" type="ORF">M404DRAFT_994180</name>
</gene>
<dbReference type="AlphaFoldDB" id="A0A0C3KRQ4"/>
<dbReference type="InParanoid" id="A0A0C3KRQ4"/>
<dbReference type="EMBL" id="KN831948">
    <property type="protein sequence ID" value="KIO12227.1"/>
    <property type="molecule type" value="Genomic_DNA"/>
</dbReference>
<reference evidence="2" key="2">
    <citation type="submission" date="2015-01" db="EMBL/GenBank/DDBJ databases">
        <title>Evolutionary Origins and Diversification of the Mycorrhizal Mutualists.</title>
        <authorList>
            <consortium name="DOE Joint Genome Institute"/>
            <consortium name="Mycorrhizal Genomics Consortium"/>
            <person name="Kohler A."/>
            <person name="Kuo A."/>
            <person name="Nagy L.G."/>
            <person name="Floudas D."/>
            <person name="Copeland A."/>
            <person name="Barry K.W."/>
            <person name="Cichocki N."/>
            <person name="Veneault-Fourrey C."/>
            <person name="LaButti K."/>
            <person name="Lindquist E.A."/>
            <person name="Lipzen A."/>
            <person name="Lundell T."/>
            <person name="Morin E."/>
            <person name="Murat C."/>
            <person name="Riley R."/>
            <person name="Ohm R."/>
            <person name="Sun H."/>
            <person name="Tunlid A."/>
            <person name="Henrissat B."/>
            <person name="Grigoriev I.V."/>
            <person name="Hibbett D.S."/>
            <person name="Martin F."/>
        </authorList>
    </citation>
    <scope>NUCLEOTIDE SEQUENCE [LARGE SCALE GENOMIC DNA]</scope>
    <source>
        <strain evidence="2">Marx 270</strain>
    </source>
</reference>
<dbReference type="HOGENOM" id="CLU_2211057_0_0_1"/>
<protein>
    <submittedName>
        <fullName evidence="1">Uncharacterized protein</fullName>
    </submittedName>
</protein>
<sequence length="107" mass="12266">MITANCNGFLNCFVTAKTPRRLSAYGKRERLCFQCQWLYKRFRKSVALLLTFSDGVFSIVELESDGFYAFGVLQLDICPQVFREVSLQESVADSLKSHRIVSEARPF</sequence>
<proteinExistence type="predicted"/>
<reference evidence="1 2" key="1">
    <citation type="submission" date="2014-04" db="EMBL/GenBank/DDBJ databases">
        <authorList>
            <consortium name="DOE Joint Genome Institute"/>
            <person name="Kuo A."/>
            <person name="Kohler A."/>
            <person name="Costa M.D."/>
            <person name="Nagy L.G."/>
            <person name="Floudas D."/>
            <person name="Copeland A."/>
            <person name="Barry K.W."/>
            <person name="Cichocki N."/>
            <person name="Veneault-Fourrey C."/>
            <person name="LaButti K."/>
            <person name="Lindquist E.A."/>
            <person name="Lipzen A."/>
            <person name="Lundell T."/>
            <person name="Morin E."/>
            <person name="Murat C."/>
            <person name="Sun H."/>
            <person name="Tunlid A."/>
            <person name="Henrissat B."/>
            <person name="Grigoriev I.V."/>
            <person name="Hibbett D.S."/>
            <person name="Martin F."/>
            <person name="Nordberg H.P."/>
            <person name="Cantor M.N."/>
            <person name="Hua S.X."/>
        </authorList>
    </citation>
    <scope>NUCLEOTIDE SEQUENCE [LARGE SCALE GENOMIC DNA]</scope>
    <source>
        <strain evidence="1 2">Marx 270</strain>
    </source>
</reference>
<dbReference type="Proteomes" id="UP000054217">
    <property type="component" value="Unassembled WGS sequence"/>
</dbReference>
<accession>A0A0C3KRQ4</accession>
<name>A0A0C3KRQ4_PISTI</name>
<keyword evidence="2" id="KW-1185">Reference proteome</keyword>
<organism evidence="1 2">
    <name type="scientific">Pisolithus tinctorius Marx 270</name>
    <dbReference type="NCBI Taxonomy" id="870435"/>
    <lineage>
        <taxon>Eukaryota</taxon>
        <taxon>Fungi</taxon>
        <taxon>Dikarya</taxon>
        <taxon>Basidiomycota</taxon>
        <taxon>Agaricomycotina</taxon>
        <taxon>Agaricomycetes</taxon>
        <taxon>Agaricomycetidae</taxon>
        <taxon>Boletales</taxon>
        <taxon>Sclerodermatineae</taxon>
        <taxon>Pisolithaceae</taxon>
        <taxon>Pisolithus</taxon>
    </lineage>
</organism>